<keyword evidence="1" id="KW-1185">Reference proteome</keyword>
<gene>
    <name evidence="2" type="primary">LOC108698688</name>
</gene>
<dbReference type="OrthoDB" id="6133291at2759"/>
<dbReference type="Bgee" id="108698688">
    <property type="expression patterns" value="Expressed in testis and 12 other cell types or tissues"/>
</dbReference>
<dbReference type="AlphaFoldDB" id="A0A1L8F9B9"/>
<dbReference type="CTD" id="108698688"/>
<dbReference type="PaxDb" id="8355-A0A1L8F9B9"/>
<dbReference type="STRING" id="8355.A0A1L8F9B9"/>
<proteinExistence type="predicted"/>
<dbReference type="SMART" id="SM00454">
    <property type="entry name" value="SAM"/>
    <property type="match status" value="1"/>
</dbReference>
<dbReference type="PROSITE" id="PS50105">
    <property type="entry name" value="SAM_DOMAIN"/>
    <property type="match status" value="1"/>
</dbReference>
<dbReference type="PANTHER" id="PTHR46829:SF1">
    <property type="entry name" value="STERILE ALPHA MOTIF DOMAIN-CONTAINING PROTEIN 15"/>
    <property type="match status" value="1"/>
</dbReference>
<dbReference type="KEGG" id="xla:108698688"/>
<dbReference type="InterPro" id="IPR001660">
    <property type="entry name" value="SAM"/>
</dbReference>
<evidence type="ECO:0000313" key="2">
    <source>
        <dbReference type="RefSeq" id="XP_018085858.1"/>
    </source>
</evidence>
<dbReference type="PANTHER" id="PTHR46829">
    <property type="entry name" value="STERILE ALPHA MOTIF DOMAIN-CONTAINING PROTEIN 15"/>
    <property type="match status" value="1"/>
</dbReference>
<sequence>MFLHTLLTGVQNPRHLFSCERRNAGLLSRAQIQWKHCGPGRMCSVTMETHGVSMAGRGEMEQRSPDCLRWSCREVGGWIRLKGFPQYEACFTQNYISGRKLIHVNCSTLPQIGVTDFQHMKEMSMLIRDLLGITEPLWTHSVSLPHRDNMGLYLEKKSQTGVNTDSLTYSQFIKQQGLQNHWAV</sequence>
<accession>A0A1L8F9B9</accession>
<dbReference type="GO" id="GO:0007165">
    <property type="term" value="P:signal transduction"/>
    <property type="evidence" value="ECO:0000318"/>
    <property type="project" value="GO_Central"/>
</dbReference>
<protein>
    <submittedName>
        <fullName evidence="2">Sterile alpha motif domain-containing protein 15</fullName>
    </submittedName>
</protein>
<dbReference type="Pfam" id="PF00536">
    <property type="entry name" value="SAM_1"/>
    <property type="match status" value="1"/>
</dbReference>
<dbReference type="SUPFAM" id="SSF47769">
    <property type="entry name" value="SAM/Pointed domain"/>
    <property type="match status" value="1"/>
</dbReference>
<dbReference type="Proteomes" id="UP000186698">
    <property type="component" value="Chromosome 8L"/>
</dbReference>
<evidence type="ECO:0000313" key="1">
    <source>
        <dbReference type="Proteomes" id="UP000186698"/>
    </source>
</evidence>
<organism evidence="1 2">
    <name type="scientific">Xenopus laevis</name>
    <name type="common">African clawed frog</name>
    <dbReference type="NCBI Taxonomy" id="8355"/>
    <lineage>
        <taxon>Eukaryota</taxon>
        <taxon>Metazoa</taxon>
        <taxon>Chordata</taxon>
        <taxon>Craniata</taxon>
        <taxon>Vertebrata</taxon>
        <taxon>Euteleostomi</taxon>
        <taxon>Amphibia</taxon>
        <taxon>Batrachia</taxon>
        <taxon>Anura</taxon>
        <taxon>Pipoidea</taxon>
        <taxon>Pipidae</taxon>
        <taxon>Xenopodinae</taxon>
        <taxon>Xenopus</taxon>
        <taxon>Xenopus</taxon>
    </lineage>
</organism>
<name>A0A1L8F9B9_XENLA</name>
<dbReference type="Gene3D" id="1.10.150.50">
    <property type="entry name" value="Transcription Factor, Ets-1"/>
    <property type="match status" value="1"/>
</dbReference>
<dbReference type="OMA" id="WHESSQY"/>
<reference evidence="2" key="1">
    <citation type="submission" date="2025-08" db="UniProtKB">
        <authorList>
            <consortium name="RefSeq"/>
        </authorList>
    </citation>
    <scope>IDENTIFICATION</scope>
    <source>
        <strain evidence="2">J_2021</strain>
        <tissue evidence="2">Erythrocytes</tissue>
    </source>
</reference>
<dbReference type="InterPro" id="IPR013761">
    <property type="entry name" value="SAM/pointed_sf"/>
</dbReference>
<dbReference type="GO" id="GO:0043539">
    <property type="term" value="F:protein serine/threonine kinase activator activity"/>
    <property type="evidence" value="ECO:0000318"/>
    <property type="project" value="GO_Central"/>
</dbReference>
<dbReference type="RefSeq" id="XP_018085858.1">
    <property type="nucleotide sequence ID" value="XM_018230369.2"/>
</dbReference>
<dbReference type="GeneID" id="108698688"/>